<keyword evidence="4" id="KW-1185">Reference proteome</keyword>
<evidence type="ECO:0000259" key="2">
    <source>
        <dbReference type="SMART" id="SM00943"/>
    </source>
</evidence>
<gene>
    <name evidence="3" type="ORF">NCTC10437_04138</name>
</gene>
<dbReference type="RefSeq" id="WP_083443133.1">
    <property type="nucleotide sequence ID" value="NZ_CVQQ01000011.1"/>
</dbReference>
<sequence length="373" mass="41947">MIVSTEQHENRPYSAASAYLRRGWTGPLPLPRRKKEHPPTGFTGRGKPYPDAQQIEKWRATRSRGNIALRMPTVGAYDVIGVDCDHYDSKRGGAQLRALEAEYGRLPRTWVSSARSDRCSGIRFFRAPAGLLWRGKAAPDVDVISPGYRYAVVWPSVHPRGMRYRWYPPGQRPDGVHSVHEIPDARAFPELPLRWIDFLTNDGQIDEGVEIDVDSTDNAIMRWARERLPGHDAEPCIRMRRDADEWLQRIADEPSSHDKITGAHWSLLSNATEGHPGWPAATDEVENSWLAEVLARRKRARGTAIAEIHRSKLEALRKLKGEADTHAAIGLEFISTECTCTAGRPRRGVSAPLRPMQPMRPRATAVKSARGVR</sequence>
<evidence type="ECO:0000313" key="4">
    <source>
        <dbReference type="Proteomes" id="UP000279306"/>
    </source>
</evidence>
<dbReference type="Proteomes" id="UP000279306">
    <property type="component" value="Chromosome"/>
</dbReference>
<proteinExistence type="predicted"/>
<feature type="domain" description="DNA primase/polymerase bifunctional N-terminal" evidence="2">
    <location>
        <begin position="16"/>
        <end position="186"/>
    </location>
</feature>
<dbReference type="KEGG" id="mauu:NCTC10437_04138"/>
<dbReference type="AlphaFoldDB" id="A0A3S4SNQ6"/>
<dbReference type="SUPFAM" id="SSF56747">
    <property type="entry name" value="Prim-pol domain"/>
    <property type="match status" value="1"/>
</dbReference>
<evidence type="ECO:0000256" key="1">
    <source>
        <dbReference type="SAM" id="MobiDB-lite"/>
    </source>
</evidence>
<reference evidence="3 4" key="1">
    <citation type="submission" date="2018-12" db="EMBL/GenBank/DDBJ databases">
        <authorList>
            <consortium name="Pathogen Informatics"/>
        </authorList>
    </citation>
    <scope>NUCLEOTIDE SEQUENCE [LARGE SCALE GENOMIC DNA]</scope>
    <source>
        <strain evidence="3 4">NCTC10437</strain>
    </source>
</reference>
<dbReference type="EMBL" id="LR134356">
    <property type="protein sequence ID" value="VEG57131.1"/>
    <property type="molecule type" value="Genomic_DNA"/>
</dbReference>
<dbReference type="SMART" id="SM00943">
    <property type="entry name" value="Prim-Pol"/>
    <property type="match status" value="1"/>
</dbReference>
<accession>A0A3S4SNQ6</accession>
<name>A0A3S4SNQ6_MYCAU</name>
<dbReference type="InterPro" id="IPR015330">
    <property type="entry name" value="DNA_primase/pol_bifunc_N"/>
</dbReference>
<dbReference type="STRING" id="1791.GCA_001049355_03463"/>
<dbReference type="OrthoDB" id="9763644at2"/>
<dbReference type="Pfam" id="PF09250">
    <property type="entry name" value="Prim-Pol"/>
    <property type="match status" value="1"/>
</dbReference>
<organism evidence="3 4">
    <name type="scientific">Mycolicibacterium aurum</name>
    <name type="common">Mycobacterium aurum</name>
    <dbReference type="NCBI Taxonomy" id="1791"/>
    <lineage>
        <taxon>Bacteria</taxon>
        <taxon>Bacillati</taxon>
        <taxon>Actinomycetota</taxon>
        <taxon>Actinomycetes</taxon>
        <taxon>Mycobacteriales</taxon>
        <taxon>Mycobacteriaceae</taxon>
        <taxon>Mycolicibacterium</taxon>
    </lineage>
</organism>
<evidence type="ECO:0000313" key="3">
    <source>
        <dbReference type="EMBL" id="VEG57131.1"/>
    </source>
</evidence>
<feature type="region of interest" description="Disordered" evidence="1">
    <location>
        <begin position="349"/>
        <end position="373"/>
    </location>
</feature>
<feature type="region of interest" description="Disordered" evidence="1">
    <location>
        <begin position="24"/>
        <end position="52"/>
    </location>
</feature>
<protein>
    <submittedName>
        <fullName evidence="3">Gp153</fullName>
    </submittedName>
</protein>